<dbReference type="EMBL" id="JAPDDS010000018">
    <property type="protein sequence ID" value="MCW1887457.1"/>
    <property type="molecule type" value="Genomic_DNA"/>
</dbReference>
<sequence>MNSIPRSAFLALACALVIPAGGAVVSINFVGNAGANGSLAATDTAGVVAATHWNNVTQSGVALVDGTGAASAITATFTVGGWSSGIVTTETADKRMMKGYLDVGGGNTTVTLNNLNPALTYRIYLYSDGENTYVDAPVARTGTFTIGTVATGITDAPGEQFEGTFRRVYPGTTGEGNYTVVTVTGSASYVIQARGTAADATDNVFRAPINGIQIETVE</sequence>
<accession>A0ABT3FV61</accession>
<dbReference type="Proteomes" id="UP001207930">
    <property type="component" value="Unassembled WGS sequence"/>
</dbReference>
<reference evidence="2 3" key="1">
    <citation type="submission" date="2022-10" db="EMBL/GenBank/DDBJ databases">
        <title>Luteolibacter flavescens strain MCCC 1K03193, whole genome shotgun sequencing project.</title>
        <authorList>
            <person name="Zhao G."/>
            <person name="Shen L."/>
        </authorList>
    </citation>
    <scope>NUCLEOTIDE SEQUENCE [LARGE SCALE GENOMIC DNA]</scope>
    <source>
        <strain evidence="2 3">MCCC 1K03193</strain>
    </source>
</reference>
<proteinExistence type="predicted"/>
<name>A0ABT3FV61_9BACT</name>
<gene>
    <name evidence="2" type="ORF">OKA04_22165</name>
</gene>
<keyword evidence="3" id="KW-1185">Reference proteome</keyword>
<evidence type="ECO:0000313" key="3">
    <source>
        <dbReference type="Proteomes" id="UP001207930"/>
    </source>
</evidence>
<feature type="signal peptide" evidence="1">
    <location>
        <begin position="1"/>
        <end position="22"/>
    </location>
</feature>
<dbReference type="RefSeq" id="WP_264503412.1">
    <property type="nucleotide sequence ID" value="NZ_JAPDDS010000018.1"/>
</dbReference>
<evidence type="ECO:0000313" key="2">
    <source>
        <dbReference type="EMBL" id="MCW1887457.1"/>
    </source>
</evidence>
<keyword evidence="1" id="KW-0732">Signal</keyword>
<comment type="caution">
    <text evidence="2">The sequence shown here is derived from an EMBL/GenBank/DDBJ whole genome shotgun (WGS) entry which is preliminary data.</text>
</comment>
<feature type="chain" id="PRO_5046821522" evidence="1">
    <location>
        <begin position="23"/>
        <end position="218"/>
    </location>
</feature>
<organism evidence="2 3">
    <name type="scientific">Luteolibacter flavescens</name>
    <dbReference type="NCBI Taxonomy" id="1859460"/>
    <lineage>
        <taxon>Bacteria</taxon>
        <taxon>Pseudomonadati</taxon>
        <taxon>Verrucomicrobiota</taxon>
        <taxon>Verrucomicrobiia</taxon>
        <taxon>Verrucomicrobiales</taxon>
        <taxon>Verrucomicrobiaceae</taxon>
        <taxon>Luteolibacter</taxon>
    </lineage>
</organism>
<evidence type="ECO:0000256" key="1">
    <source>
        <dbReference type="SAM" id="SignalP"/>
    </source>
</evidence>
<protein>
    <submittedName>
        <fullName evidence="2">Uncharacterized protein</fullName>
    </submittedName>
</protein>